<dbReference type="PANTHER" id="PTHR12751">
    <property type="entry name" value="PHOSPHATASE AND ACTIN REGULATOR PHACTR"/>
    <property type="match status" value="1"/>
</dbReference>
<evidence type="ECO:0000256" key="3">
    <source>
        <dbReference type="ARBA" id="ARBA00023203"/>
    </source>
</evidence>
<feature type="non-terminal residue" evidence="6">
    <location>
        <position position="1"/>
    </location>
</feature>
<protein>
    <recommendedName>
        <fullName evidence="7">Phosphatase and actin regulator</fullName>
    </recommendedName>
</protein>
<evidence type="ECO:0000313" key="6">
    <source>
        <dbReference type="EMBL" id="CEK69631.1"/>
    </source>
</evidence>
<name>A0A0B6ZP52_9EUPU</name>
<feature type="region of interest" description="Disordered" evidence="5">
    <location>
        <begin position="1"/>
        <end position="88"/>
    </location>
</feature>
<proteinExistence type="inferred from homology"/>
<keyword evidence="2" id="KW-0677">Repeat</keyword>
<dbReference type="GO" id="GO:0030036">
    <property type="term" value="P:actin cytoskeleton organization"/>
    <property type="evidence" value="ECO:0007669"/>
    <property type="project" value="TreeGrafter"/>
</dbReference>
<dbReference type="AlphaFoldDB" id="A0A0B6ZP52"/>
<dbReference type="GO" id="GO:0003779">
    <property type="term" value="F:actin binding"/>
    <property type="evidence" value="ECO:0007669"/>
    <property type="project" value="UniProtKB-KW"/>
</dbReference>
<feature type="compositionally biased region" description="Low complexity" evidence="5">
    <location>
        <begin position="233"/>
        <end position="247"/>
    </location>
</feature>
<comment type="similarity">
    <text evidence="1">Belongs to the phosphatase and actin regulator family.</text>
</comment>
<dbReference type="PROSITE" id="PS51073">
    <property type="entry name" value="RPEL"/>
    <property type="match status" value="1"/>
</dbReference>
<sequence>AEMATKTVDDTDVAAFQRNRSVSDPKPNLDTLSLPGDRLDGPGGDGSSWASSTTPRRVKIMKDASRKNGDTSSLHSKSSPPVERKSKLSTLGKIFRPWKWKRKKKSERFEKTAIEIERKISMRTSREELIRKGVIKEPDPDQMPKIETIKEAKEEKIAESEKGKVQIKNGSTSDSVSVIRPLPQHNVDSSAQATSGTLSRSTVTNDTVTVSSSSKWLPPASNPVITLPTQPKSVPSVVTSTGVTSTSTHDRPVVVSSRGPNPAGPHEPALHPPPPKYTEALANVAPEMIAGARSPNVTFPAAGDGFQRGPAVV</sequence>
<feature type="compositionally biased region" description="Basic and acidic residues" evidence="5">
    <location>
        <begin position="60"/>
        <end position="69"/>
    </location>
</feature>
<organism evidence="6">
    <name type="scientific">Arion vulgaris</name>
    <dbReference type="NCBI Taxonomy" id="1028688"/>
    <lineage>
        <taxon>Eukaryota</taxon>
        <taxon>Metazoa</taxon>
        <taxon>Spiralia</taxon>
        <taxon>Lophotrochozoa</taxon>
        <taxon>Mollusca</taxon>
        <taxon>Gastropoda</taxon>
        <taxon>Heterobranchia</taxon>
        <taxon>Euthyneura</taxon>
        <taxon>Panpulmonata</taxon>
        <taxon>Eupulmonata</taxon>
        <taxon>Stylommatophora</taxon>
        <taxon>Helicina</taxon>
        <taxon>Arionoidea</taxon>
        <taxon>Arionidae</taxon>
        <taxon>Arion</taxon>
    </lineage>
</organism>
<evidence type="ECO:0000256" key="2">
    <source>
        <dbReference type="ARBA" id="ARBA00022737"/>
    </source>
</evidence>
<dbReference type="EMBL" id="HACG01022766">
    <property type="protein sequence ID" value="CEK69631.1"/>
    <property type="molecule type" value="Transcribed_RNA"/>
</dbReference>
<feature type="compositionally biased region" description="Basic and acidic residues" evidence="5">
    <location>
        <begin position="155"/>
        <end position="164"/>
    </location>
</feature>
<feature type="non-terminal residue" evidence="6">
    <location>
        <position position="313"/>
    </location>
</feature>
<feature type="compositionally biased region" description="Polar residues" evidence="5">
    <location>
        <begin position="223"/>
        <end position="232"/>
    </location>
</feature>
<reference evidence="6" key="1">
    <citation type="submission" date="2014-12" db="EMBL/GenBank/DDBJ databases">
        <title>Insight into the proteome of Arion vulgaris.</title>
        <authorList>
            <person name="Aradska J."/>
            <person name="Bulat T."/>
            <person name="Smidak R."/>
            <person name="Sarate P."/>
            <person name="Gangsoo J."/>
            <person name="Sialana F."/>
            <person name="Bilban M."/>
            <person name="Lubec G."/>
        </authorList>
    </citation>
    <scope>NUCLEOTIDE SEQUENCE</scope>
    <source>
        <tissue evidence="6">Skin</tissue>
    </source>
</reference>
<feature type="repeat" description="RPEL" evidence="4">
    <location>
        <begin position="114"/>
        <end position="139"/>
    </location>
</feature>
<feature type="compositionally biased region" description="Pro residues" evidence="5">
    <location>
        <begin position="262"/>
        <end position="276"/>
    </location>
</feature>
<feature type="compositionally biased region" description="Polar residues" evidence="5">
    <location>
        <begin position="186"/>
        <end position="198"/>
    </location>
</feature>
<evidence type="ECO:0000256" key="4">
    <source>
        <dbReference type="PROSITE-ProRule" id="PRU00401"/>
    </source>
</evidence>
<evidence type="ECO:0008006" key="7">
    <source>
        <dbReference type="Google" id="ProtNLM"/>
    </source>
</evidence>
<gene>
    <name evidence="6" type="primary">ORF70943</name>
</gene>
<feature type="region of interest" description="Disordered" evidence="5">
    <location>
        <begin position="155"/>
        <end position="278"/>
    </location>
</feature>
<feature type="compositionally biased region" description="Low complexity" evidence="5">
    <location>
        <begin position="199"/>
        <end position="214"/>
    </location>
</feature>
<feature type="compositionally biased region" description="Polar residues" evidence="5">
    <location>
        <begin position="70"/>
        <end position="79"/>
    </location>
</feature>
<evidence type="ECO:0000256" key="5">
    <source>
        <dbReference type="SAM" id="MobiDB-lite"/>
    </source>
</evidence>
<evidence type="ECO:0000256" key="1">
    <source>
        <dbReference type="ARBA" id="ARBA00009795"/>
    </source>
</evidence>
<keyword evidence="3" id="KW-0009">Actin-binding</keyword>
<accession>A0A0B6ZP52</accession>
<dbReference type="InterPro" id="IPR004018">
    <property type="entry name" value="RPEL_repeat"/>
</dbReference>
<dbReference type="PANTHER" id="PTHR12751:SF18">
    <property type="entry name" value="PHOSPHATASE AND ACTIN REGULATOR 1"/>
    <property type="match status" value="1"/>
</dbReference>